<dbReference type="Gene3D" id="1.10.287.180">
    <property type="entry name" value="Transcription elongation factor, GreA/GreB, N-terminal domain"/>
    <property type="match status" value="1"/>
</dbReference>
<dbReference type="InterPro" id="IPR036953">
    <property type="entry name" value="GreA/GreB_C_sf"/>
</dbReference>
<dbReference type="GO" id="GO:0003746">
    <property type="term" value="F:translation elongation factor activity"/>
    <property type="evidence" value="ECO:0007669"/>
    <property type="project" value="UniProtKB-KW"/>
</dbReference>
<evidence type="ECO:0000256" key="9">
    <source>
        <dbReference type="RuleBase" id="RU000556"/>
    </source>
</evidence>
<dbReference type="HAMAP" id="MF_00105">
    <property type="entry name" value="GreA_GreB"/>
    <property type="match status" value="1"/>
</dbReference>
<proteinExistence type="inferred from homology"/>
<dbReference type="SUPFAM" id="SSF46557">
    <property type="entry name" value="GreA transcript cleavage protein, N-terminal domain"/>
    <property type="match status" value="1"/>
</dbReference>
<dbReference type="InterPro" id="IPR001437">
    <property type="entry name" value="Tscrpt_elong_fac_GreA/B_C"/>
</dbReference>
<dbReference type="GO" id="GO:0003677">
    <property type="term" value="F:DNA binding"/>
    <property type="evidence" value="ECO:0007669"/>
    <property type="project" value="UniProtKB-UniRule"/>
</dbReference>
<reference evidence="13" key="1">
    <citation type="submission" date="2017-09" db="EMBL/GenBank/DDBJ databases">
        <title>Depth-based differentiation of microbial function through sediment-hosted aquifers and enrichment of novel symbionts in the deep terrestrial subsurface.</title>
        <authorList>
            <person name="Probst A.J."/>
            <person name="Ladd B."/>
            <person name="Jarett J.K."/>
            <person name="Geller-Mcgrath D.E."/>
            <person name="Sieber C.M.K."/>
            <person name="Emerson J.B."/>
            <person name="Anantharaman K."/>
            <person name="Thomas B.C."/>
            <person name="Malmstrom R."/>
            <person name="Stieglmeier M."/>
            <person name="Klingl A."/>
            <person name="Woyke T."/>
            <person name="Ryan C.M."/>
            <person name="Banfield J.F."/>
        </authorList>
    </citation>
    <scope>NUCLEOTIDE SEQUENCE [LARGE SCALE GENOMIC DNA]</scope>
</reference>
<dbReference type="Pfam" id="PF03449">
    <property type="entry name" value="GreA_GreB_N"/>
    <property type="match status" value="1"/>
</dbReference>
<gene>
    <name evidence="8" type="primary">greA</name>
    <name evidence="12" type="ORF">COS81_00875</name>
</gene>
<feature type="domain" description="Transcription elongation factor GreA/GreB N-terminal" evidence="11">
    <location>
        <begin position="10"/>
        <end position="79"/>
    </location>
</feature>
<keyword evidence="4 8" id="KW-0238">DNA-binding</keyword>
<evidence type="ECO:0000256" key="8">
    <source>
        <dbReference type="HAMAP-Rule" id="MF_00105"/>
    </source>
</evidence>
<dbReference type="AlphaFoldDB" id="A0A2M7APC3"/>
<keyword evidence="12" id="KW-0648">Protein biosynthesis</keyword>
<evidence type="ECO:0000256" key="6">
    <source>
        <dbReference type="ARBA" id="ARBA00024916"/>
    </source>
</evidence>
<dbReference type="InterPro" id="IPR006359">
    <property type="entry name" value="Tscrpt_elong_fac_GreA"/>
</dbReference>
<evidence type="ECO:0000256" key="1">
    <source>
        <dbReference type="ARBA" id="ARBA00008213"/>
    </source>
</evidence>
<dbReference type="SUPFAM" id="SSF54534">
    <property type="entry name" value="FKBP-like"/>
    <property type="match status" value="1"/>
</dbReference>
<dbReference type="InterPro" id="IPR028624">
    <property type="entry name" value="Tscrpt_elong_fac_GreA/B"/>
</dbReference>
<dbReference type="GO" id="GO:0070063">
    <property type="term" value="F:RNA polymerase binding"/>
    <property type="evidence" value="ECO:0007669"/>
    <property type="project" value="InterPro"/>
</dbReference>
<dbReference type="NCBIfam" id="TIGR01462">
    <property type="entry name" value="greA"/>
    <property type="match status" value="1"/>
</dbReference>
<evidence type="ECO:0000313" key="13">
    <source>
        <dbReference type="Proteomes" id="UP000229916"/>
    </source>
</evidence>
<dbReference type="FunFam" id="3.10.50.30:FF:000001">
    <property type="entry name" value="Transcription elongation factor GreA"/>
    <property type="match status" value="1"/>
</dbReference>
<dbReference type="PANTHER" id="PTHR30437">
    <property type="entry name" value="TRANSCRIPTION ELONGATION FACTOR GREA"/>
    <property type="match status" value="1"/>
</dbReference>
<evidence type="ECO:0000256" key="2">
    <source>
        <dbReference type="ARBA" id="ARBA00013729"/>
    </source>
</evidence>
<organism evidence="12 13">
    <name type="scientific">candidate division WWE3 bacterium CG06_land_8_20_14_3_00_42_16</name>
    <dbReference type="NCBI Taxonomy" id="1975083"/>
    <lineage>
        <taxon>Bacteria</taxon>
        <taxon>Katanobacteria</taxon>
    </lineage>
</organism>
<evidence type="ECO:0000259" key="10">
    <source>
        <dbReference type="Pfam" id="PF01272"/>
    </source>
</evidence>
<keyword evidence="3 8" id="KW-0805">Transcription regulation</keyword>
<accession>A0A2M7APC3</accession>
<dbReference type="InterPro" id="IPR022691">
    <property type="entry name" value="Tscrpt_elong_fac_GreA/B_N"/>
</dbReference>
<feature type="domain" description="Transcription elongation factor GreA/GreB C-terminal" evidence="10">
    <location>
        <begin position="89"/>
        <end position="158"/>
    </location>
</feature>
<dbReference type="NCBIfam" id="NF001263">
    <property type="entry name" value="PRK00226.1-4"/>
    <property type="match status" value="1"/>
</dbReference>
<evidence type="ECO:0000256" key="5">
    <source>
        <dbReference type="ARBA" id="ARBA00023163"/>
    </source>
</evidence>
<evidence type="ECO:0000313" key="12">
    <source>
        <dbReference type="EMBL" id="PIU69226.1"/>
    </source>
</evidence>
<keyword evidence="5 8" id="KW-0804">Transcription</keyword>
<sequence length="159" mass="17536">MNQNTNNQKVYVTAEGLKKLEKEYAELTKVKRKEIAEKLARARELGDLSENSAWEQARSEQSFVEGRIQELEEILKNAVTVNVEGHGSQAVKIGSKVKVHLDGDEEEFTIVGAPEANPQQKKISHESPLGMALLGKKVGDKVEVEAPIGKINYTILAIA</sequence>
<dbReference type="GO" id="GO:0032784">
    <property type="term" value="P:regulation of DNA-templated transcription elongation"/>
    <property type="evidence" value="ECO:0007669"/>
    <property type="project" value="UniProtKB-UniRule"/>
</dbReference>
<dbReference type="PIRSF" id="PIRSF006092">
    <property type="entry name" value="GreA_GreB"/>
    <property type="match status" value="1"/>
</dbReference>
<dbReference type="Pfam" id="PF01272">
    <property type="entry name" value="GreA_GreB"/>
    <property type="match status" value="1"/>
</dbReference>
<dbReference type="Proteomes" id="UP000229916">
    <property type="component" value="Unassembled WGS sequence"/>
</dbReference>
<dbReference type="InterPro" id="IPR023459">
    <property type="entry name" value="Tscrpt_elong_fac_GreA/B_fam"/>
</dbReference>
<evidence type="ECO:0000256" key="4">
    <source>
        <dbReference type="ARBA" id="ARBA00023125"/>
    </source>
</evidence>
<evidence type="ECO:0000256" key="3">
    <source>
        <dbReference type="ARBA" id="ARBA00023015"/>
    </source>
</evidence>
<keyword evidence="12" id="KW-0251">Elongation factor</keyword>
<dbReference type="PROSITE" id="PS00830">
    <property type="entry name" value="GREAB_2"/>
    <property type="match status" value="1"/>
</dbReference>
<dbReference type="InterPro" id="IPR018151">
    <property type="entry name" value="TF_GreA/GreB_CS"/>
</dbReference>
<evidence type="ECO:0000259" key="11">
    <source>
        <dbReference type="Pfam" id="PF03449"/>
    </source>
</evidence>
<dbReference type="Gene3D" id="3.10.50.30">
    <property type="entry name" value="Transcription elongation factor, GreA/GreB, C-terminal domain"/>
    <property type="match status" value="1"/>
</dbReference>
<dbReference type="GO" id="GO:0006354">
    <property type="term" value="P:DNA-templated transcription elongation"/>
    <property type="evidence" value="ECO:0007669"/>
    <property type="project" value="TreeGrafter"/>
</dbReference>
<name>A0A2M7APC3_UNCKA</name>
<dbReference type="EMBL" id="PEWD01000017">
    <property type="protein sequence ID" value="PIU69226.1"/>
    <property type="molecule type" value="Genomic_DNA"/>
</dbReference>
<dbReference type="PANTHER" id="PTHR30437:SF4">
    <property type="entry name" value="TRANSCRIPTION ELONGATION FACTOR GREA"/>
    <property type="match status" value="1"/>
</dbReference>
<protein>
    <recommendedName>
        <fullName evidence="2 8">Transcription elongation factor GreA</fullName>
    </recommendedName>
    <alternativeName>
        <fullName evidence="7 8">Transcript cleavage factor GreA</fullName>
    </alternativeName>
</protein>
<dbReference type="FunFam" id="1.10.287.180:FF:000001">
    <property type="entry name" value="Transcription elongation factor GreA"/>
    <property type="match status" value="1"/>
</dbReference>
<comment type="function">
    <text evidence="6 8 9">Necessary for efficient RNA polymerase transcription elongation past template-encoded arresting sites. The arresting sites in DNA have the property of trapping a certain fraction of elongating RNA polymerases that pass through, resulting in locked ternary complexes. Cleavage of the nascent transcript by cleavage factors such as GreA or GreB allows the resumption of elongation from the new 3'terminus. GreA releases sequences of 2 to 3 nucleotides.</text>
</comment>
<comment type="similarity">
    <text evidence="1 8 9">Belongs to the GreA/GreB family.</text>
</comment>
<comment type="caution">
    <text evidence="12">The sequence shown here is derived from an EMBL/GenBank/DDBJ whole genome shotgun (WGS) entry which is preliminary data.</text>
</comment>
<dbReference type="InterPro" id="IPR036805">
    <property type="entry name" value="Tscrpt_elong_fac_GreA/B_N_sf"/>
</dbReference>
<evidence type="ECO:0000256" key="7">
    <source>
        <dbReference type="ARBA" id="ARBA00030776"/>
    </source>
</evidence>